<comment type="caution">
    <text evidence="2">The sequence shown here is derived from an EMBL/GenBank/DDBJ whole genome shotgun (WGS) entry which is preliminary data.</text>
</comment>
<dbReference type="CDD" id="cd06555">
    <property type="entry name" value="ASCH_PF0470_like"/>
    <property type="match status" value="1"/>
</dbReference>
<name>A0ABU7VZ21_9BACL</name>
<dbReference type="InterPro" id="IPR015947">
    <property type="entry name" value="PUA-like_sf"/>
</dbReference>
<sequence>MKHTMNLNPWPFEAIRSGRKQIEVRLHDEKRSKVRPGDTIEFYKLPDRQESLEVEVKELLPFRSFQEMYTSLPLNELDAAGRPVRELLEETYEIYTPEQEAKWGVLGIRVSLL</sequence>
<dbReference type="InterPro" id="IPR016645">
    <property type="entry name" value="UCP016134"/>
</dbReference>
<organism evidence="2 3">
    <name type="scientific">Paenibacillus haidiansis</name>
    <dbReference type="NCBI Taxonomy" id="1574488"/>
    <lineage>
        <taxon>Bacteria</taxon>
        <taxon>Bacillati</taxon>
        <taxon>Bacillota</taxon>
        <taxon>Bacilli</taxon>
        <taxon>Bacillales</taxon>
        <taxon>Paenibacillaceae</taxon>
        <taxon>Paenibacillus</taxon>
    </lineage>
</organism>
<evidence type="ECO:0000313" key="2">
    <source>
        <dbReference type="EMBL" id="MEF2968538.1"/>
    </source>
</evidence>
<dbReference type="Proteomes" id="UP001306950">
    <property type="component" value="Unassembled WGS sequence"/>
</dbReference>
<dbReference type="SMART" id="SM01022">
    <property type="entry name" value="ASCH"/>
    <property type="match status" value="1"/>
</dbReference>
<gene>
    <name evidence="2" type="ORF">V3851_22205</name>
</gene>
<dbReference type="Gene3D" id="2.30.130.30">
    <property type="entry name" value="Hypothetical protein"/>
    <property type="match status" value="1"/>
</dbReference>
<keyword evidence="3" id="KW-1185">Reference proteome</keyword>
<dbReference type="PIRSF" id="PIRSF016134">
    <property type="entry name" value="UCP016134"/>
    <property type="match status" value="1"/>
</dbReference>
<dbReference type="Pfam" id="PF04266">
    <property type="entry name" value="ASCH"/>
    <property type="match status" value="1"/>
</dbReference>
<evidence type="ECO:0000259" key="1">
    <source>
        <dbReference type="SMART" id="SM01022"/>
    </source>
</evidence>
<dbReference type="RefSeq" id="WP_331848711.1">
    <property type="nucleotide sequence ID" value="NZ_JAZHPZ010000015.1"/>
</dbReference>
<reference evidence="2 3" key="1">
    <citation type="submission" date="2024-02" db="EMBL/GenBank/DDBJ databases">
        <title>A nitrogen-fixing paenibacillus bacterium.</title>
        <authorList>
            <person name="Zhang W.L."/>
            <person name="Chen S.F."/>
        </authorList>
    </citation>
    <scope>NUCLEOTIDE SEQUENCE [LARGE SCALE GENOMIC DNA]</scope>
    <source>
        <strain evidence="2 3">M1</strain>
    </source>
</reference>
<feature type="domain" description="ASCH" evidence="1">
    <location>
        <begin position="5"/>
        <end position="111"/>
    </location>
</feature>
<dbReference type="EMBL" id="JAZHPZ010000015">
    <property type="protein sequence ID" value="MEF2968538.1"/>
    <property type="molecule type" value="Genomic_DNA"/>
</dbReference>
<dbReference type="InterPro" id="IPR007374">
    <property type="entry name" value="ASCH_domain"/>
</dbReference>
<accession>A0ABU7VZ21</accession>
<protein>
    <submittedName>
        <fullName evidence="2">ASCH domain-containing protein</fullName>
    </submittedName>
</protein>
<evidence type="ECO:0000313" key="3">
    <source>
        <dbReference type="Proteomes" id="UP001306950"/>
    </source>
</evidence>
<dbReference type="SUPFAM" id="SSF88697">
    <property type="entry name" value="PUA domain-like"/>
    <property type="match status" value="1"/>
</dbReference>
<proteinExistence type="predicted"/>